<dbReference type="Pfam" id="PF13718">
    <property type="entry name" value="GNAT_acetyltr_2"/>
    <property type="match status" value="1"/>
</dbReference>
<dbReference type="PANTHER" id="PTHR10925">
    <property type="entry name" value="N-ACETYLTRANSFERASE 10"/>
    <property type="match status" value="1"/>
</dbReference>
<dbReference type="PANTHER" id="PTHR10925:SF5">
    <property type="entry name" value="RNA CYTIDINE ACETYLTRANSFERASE"/>
    <property type="match status" value="1"/>
</dbReference>
<evidence type="ECO:0000313" key="5">
    <source>
        <dbReference type="Proteomes" id="UP000673691"/>
    </source>
</evidence>
<dbReference type="GO" id="GO:0000049">
    <property type="term" value="F:tRNA binding"/>
    <property type="evidence" value="ECO:0007669"/>
    <property type="project" value="TreeGrafter"/>
</dbReference>
<feature type="region of interest" description="Disordered" evidence="1">
    <location>
        <begin position="390"/>
        <end position="439"/>
    </location>
</feature>
<dbReference type="InterPro" id="IPR032672">
    <property type="entry name" value="TmcA/NAT10/Kre33"/>
</dbReference>
<evidence type="ECO:0000313" key="4">
    <source>
        <dbReference type="EMBL" id="KAG5461337.1"/>
    </source>
</evidence>
<reference evidence="4 5" key="1">
    <citation type="journal article" name="Sci. Rep.">
        <title>Genome-scale phylogenetic analyses confirm Olpidium as the closest living zoosporic fungus to the non-flagellated, terrestrial fungi.</title>
        <authorList>
            <person name="Chang Y."/>
            <person name="Rochon D."/>
            <person name="Sekimoto S."/>
            <person name="Wang Y."/>
            <person name="Chovatia M."/>
            <person name="Sandor L."/>
            <person name="Salamov A."/>
            <person name="Grigoriev I.V."/>
            <person name="Stajich J.E."/>
            <person name="Spatafora J.W."/>
        </authorList>
    </citation>
    <scope>NUCLEOTIDE SEQUENCE [LARGE SCALE GENOMIC DNA]</scope>
    <source>
        <strain evidence="4">S191</strain>
    </source>
</reference>
<feature type="non-terminal residue" evidence="4">
    <location>
        <position position="1"/>
    </location>
</feature>
<dbReference type="InterPro" id="IPR000182">
    <property type="entry name" value="GNAT_dom"/>
</dbReference>
<organism evidence="4 5">
    <name type="scientific">Olpidium bornovanus</name>
    <dbReference type="NCBI Taxonomy" id="278681"/>
    <lineage>
        <taxon>Eukaryota</taxon>
        <taxon>Fungi</taxon>
        <taxon>Fungi incertae sedis</taxon>
        <taxon>Olpidiomycota</taxon>
        <taxon>Olpidiomycotina</taxon>
        <taxon>Olpidiomycetes</taxon>
        <taxon>Olpidiales</taxon>
        <taxon>Olpidiaceae</taxon>
        <taxon>Olpidium</taxon>
    </lineage>
</organism>
<dbReference type="AlphaFoldDB" id="A0A8H7ZXX6"/>
<proteinExistence type="predicted"/>
<sequence>SRTTTSRPCPVRASSGSPPTRTTSRCVLVFGKFFRKMATASLRMVIQESRLRTELCGFAQPRLSAQCMGRALQMGYGGRALELLSRFYEDRTGALSDDENIKMLGDDDTEFKRVRDRELENGFLATDKIAVRDPRKMPPLLLRLSERQPLRLHWLGVSYGLTAQLHKFWKRAGYAPVYLRQTTVRSLLMRVSNDLTGEHTCVMLKALSSNGMTIQPSEDWLDLFSQDFRKRFIELLSYQFKTLPSVLALSILEVTYRKRKAHANSLTKADIDRNYSAYDLKRLESYARNMLDYHVILDLIPSIARHHLNGWFGASLSSASGDGAANTGLSVTLSALQSAILLGIGLQRKSVDDLEKEFSLPSSQVLALFAKIVRKVSTFLHGVLESAARSELQGEQGSVGNGGEKEEDEEKEDEDEEEDGEEAGAKARPTKRNARDEVAWDPVSQALDDDLCEAGSEALRAVREKQRELINSLDLSKCVRCSGGGRDEDWEEAAAHAVKGKGSQVISIANPKSSKKRKSSGAAAIAAAELGKQRGKVKLSKKARRT</sequence>
<gene>
    <name evidence="4" type="ORF">BJ554DRAFT_6486</name>
</gene>
<dbReference type="GO" id="GO:0030686">
    <property type="term" value="C:90S preribosome"/>
    <property type="evidence" value="ECO:0007669"/>
    <property type="project" value="TreeGrafter"/>
</dbReference>
<dbReference type="Gene3D" id="3.40.630.30">
    <property type="match status" value="1"/>
</dbReference>
<name>A0A8H7ZXX6_9FUNG</name>
<dbReference type="GO" id="GO:1990883">
    <property type="term" value="F:18S rRNA cytidine N-acetyltransferase activity"/>
    <property type="evidence" value="ECO:0007669"/>
    <property type="project" value="TreeGrafter"/>
</dbReference>
<keyword evidence="5" id="KW-1185">Reference proteome</keyword>
<evidence type="ECO:0000256" key="1">
    <source>
        <dbReference type="SAM" id="MobiDB-lite"/>
    </source>
</evidence>
<feature type="domain" description="N-acetyltransferase" evidence="2">
    <location>
        <begin position="72"/>
        <end position="207"/>
    </location>
</feature>
<dbReference type="GO" id="GO:1904812">
    <property type="term" value="P:rRNA acetylation involved in maturation of SSU-rRNA"/>
    <property type="evidence" value="ECO:0007669"/>
    <property type="project" value="TreeGrafter"/>
</dbReference>
<accession>A0A8H7ZXX6</accession>
<dbReference type="GO" id="GO:0005730">
    <property type="term" value="C:nucleolus"/>
    <property type="evidence" value="ECO:0007669"/>
    <property type="project" value="TreeGrafter"/>
</dbReference>
<feature type="region of interest" description="Disordered" evidence="1">
    <location>
        <begin position="1"/>
        <end position="21"/>
    </location>
</feature>
<feature type="domain" description="Possible tRNA binding" evidence="3">
    <location>
        <begin position="220"/>
        <end position="493"/>
    </location>
</feature>
<dbReference type="Proteomes" id="UP000673691">
    <property type="component" value="Unassembled WGS sequence"/>
</dbReference>
<dbReference type="Pfam" id="PF13725">
    <property type="entry name" value="tRNA_bind_2"/>
    <property type="match status" value="1"/>
</dbReference>
<evidence type="ECO:0000259" key="2">
    <source>
        <dbReference type="Pfam" id="PF13718"/>
    </source>
</evidence>
<dbReference type="InterPro" id="IPR027992">
    <property type="entry name" value="tRNA_bind_dom"/>
</dbReference>
<comment type="caution">
    <text evidence="4">The sequence shown here is derived from an EMBL/GenBank/DDBJ whole genome shotgun (WGS) entry which is preliminary data.</text>
</comment>
<protein>
    <submittedName>
        <fullName evidence="4">tRNA binding domain-containing protein</fullName>
    </submittedName>
</protein>
<dbReference type="EMBL" id="JAEFCI010003803">
    <property type="protein sequence ID" value="KAG5461337.1"/>
    <property type="molecule type" value="Genomic_DNA"/>
</dbReference>
<dbReference type="OrthoDB" id="10067491at2759"/>
<feature type="compositionally biased region" description="Acidic residues" evidence="1">
    <location>
        <begin position="405"/>
        <end position="422"/>
    </location>
</feature>
<evidence type="ECO:0000259" key="3">
    <source>
        <dbReference type="Pfam" id="PF13725"/>
    </source>
</evidence>